<comment type="cofactor">
    <cofactor evidence="10">
        <name>Zn(2+)</name>
        <dbReference type="ChEBI" id="CHEBI:29105"/>
    </cofactor>
    <text evidence="10">Binds 1 zinc ion per subunit.</text>
</comment>
<dbReference type="SUPFAM" id="SSF50249">
    <property type="entry name" value="Nucleic acid-binding proteins"/>
    <property type="match status" value="1"/>
</dbReference>
<dbReference type="EC" id="3.6.1.-" evidence="10"/>
<dbReference type="InterPro" id="IPR004881">
    <property type="entry name" value="Ribosome_biogen_GTPase_RsgA"/>
</dbReference>
<comment type="similarity">
    <text evidence="10">Belongs to the TRAFAC class YlqF/YawG GTPase family. RsgA subfamily.</text>
</comment>
<dbReference type="GO" id="GO:0005737">
    <property type="term" value="C:cytoplasm"/>
    <property type="evidence" value="ECO:0007669"/>
    <property type="project" value="UniProtKB-SubCell"/>
</dbReference>
<dbReference type="GO" id="GO:0046872">
    <property type="term" value="F:metal ion binding"/>
    <property type="evidence" value="ECO:0007669"/>
    <property type="project" value="UniProtKB-KW"/>
</dbReference>
<feature type="binding site" evidence="10">
    <location>
        <position position="269"/>
    </location>
    <ligand>
        <name>Zn(2+)</name>
        <dbReference type="ChEBI" id="CHEBI:29105"/>
    </ligand>
</feature>
<dbReference type="HAMAP" id="MF_01820">
    <property type="entry name" value="GTPase_RsgA"/>
    <property type="match status" value="1"/>
</dbReference>
<dbReference type="CDD" id="cd01854">
    <property type="entry name" value="YjeQ_EngC"/>
    <property type="match status" value="1"/>
</dbReference>
<name>A0A2S7RRV6_ENTMU</name>
<reference evidence="13 14" key="1">
    <citation type="journal article" date="2018" name="Pathog. Dis.">
        <title>Whole-genome sequencing based characterization of antimicrobial resistance in Enterococcus.</title>
        <authorList>
            <person name="Tyson G."/>
        </authorList>
    </citation>
    <scope>NUCLEOTIDE SEQUENCE [LARGE SCALE GENOMIC DNA]</scope>
    <source>
        <strain evidence="13 14">CVM N55263</strain>
    </source>
</reference>
<comment type="subcellular location">
    <subcellularLocation>
        <location evidence="10">Cytoplasm</location>
    </subcellularLocation>
</comment>
<dbReference type="InterPro" id="IPR031944">
    <property type="entry name" value="RsgA_N"/>
</dbReference>
<evidence type="ECO:0000256" key="2">
    <source>
        <dbReference type="ARBA" id="ARBA00022517"/>
    </source>
</evidence>
<dbReference type="GO" id="GO:0003924">
    <property type="term" value="F:GTPase activity"/>
    <property type="evidence" value="ECO:0007669"/>
    <property type="project" value="UniProtKB-UniRule"/>
</dbReference>
<dbReference type="RefSeq" id="WP_104872170.1">
    <property type="nucleotide sequence ID" value="NZ_PUAP01000032.1"/>
</dbReference>
<keyword evidence="4 10" id="KW-0699">rRNA-binding</keyword>
<feature type="binding site" evidence="10">
    <location>
        <position position="264"/>
    </location>
    <ligand>
        <name>Zn(2+)</name>
        <dbReference type="ChEBI" id="CHEBI:29105"/>
    </ligand>
</feature>
<comment type="caution">
    <text evidence="13">The sequence shown here is derived from an EMBL/GenBank/DDBJ whole genome shotgun (WGS) entry which is preliminary data.</text>
</comment>
<protein>
    <recommendedName>
        <fullName evidence="10">Small ribosomal subunit biogenesis GTPase RsgA</fullName>
        <ecNumber evidence="10">3.6.1.-</ecNumber>
    </recommendedName>
</protein>
<evidence type="ECO:0000313" key="14">
    <source>
        <dbReference type="Proteomes" id="UP000237934"/>
    </source>
</evidence>
<dbReference type="SUPFAM" id="SSF52540">
    <property type="entry name" value="P-loop containing nucleoside triphosphate hydrolases"/>
    <property type="match status" value="1"/>
</dbReference>
<evidence type="ECO:0000256" key="1">
    <source>
        <dbReference type="ARBA" id="ARBA00022490"/>
    </source>
</evidence>
<evidence type="ECO:0000259" key="11">
    <source>
        <dbReference type="PROSITE" id="PS50936"/>
    </source>
</evidence>
<evidence type="ECO:0000256" key="10">
    <source>
        <dbReference type="HAMAP-Rule" id="MF_01820"/>
    </source>
</evidence>
<proteinExistence type="inferred from homology"/>
<keyword evidence="1 10" id="KW-0963">Cytoplasm</keyword>
<evidence type="ECO:0000256" key="6">
    <source>
        <dbReference type="ARBA" id="ARBA00022801"/>
    </source>
</evidence>
<evidence type="ECO:0000256" key="5">
    <source>
        <dbReference type="ARBA" id="ARBA00022741"/>
    </source>
</evidence>
<sequence>MTANKYHVSLIRGRVTVSYGSSYQILSDDQEISAKLSGSLKHQSTSQSELPVVGDWVKFQLLPDNKGIIHSVDERFSKFSRKTAGNRSDEQIIATNIDWLFIVSSLNNDFNLRRIERYLVAGKQSGAKPVLILTKADLCPTIDLFLVPLYALTTDIIVTSFDNEQGIQQVADLLADGKTGALVGSSGVGKSTLVNRLMKGEAMHVSAIRQEDDKGRHTTTHRELLALPTGGFLIDTPGMREFQPFQEEQLDSQFEDIVQLSLNCRFRNCRHDQENDCAIKQAIDNGELSENRYMNYLKLQKELLFQEKRICEKEKLKNRRKRK</sequence>
<dbReference type="PANTHER" id="PTHR32120">
    <property type="entry name" value="SMALL RIBOSOMAL SUBUNIT BIOGENESIS GTPASE RSGA"/>
    <property type="match status" value="1"/>
</dbReference>
<dbReference type="AlphaFoldDB" id="A0A2S7RRV6"/>
<feature type="binding site" evidence="10">
    <location>
        <begin position="184"/>
        <end position="192"/>
    </location>
    <ligand>
        <name>GTP</name>
        <dbReference type="ChEBI" id="CHEBI:37565"/>
    </ligand>
</feature>
<dbReference type="InterPro" id="IPR030378">
    <property type="entry name" value="G_CP_dom"/>
</dbReference>
<keyword evidence="8 10" id="KW-0694">RNA-binding</keyword>
<evidence type="ECO:0000256" key="8">
    <source>
        <dbReference type="ARBA" id="ARBA00022884"/>
    </source>
</evidence>
<dbReference type="PROSITE" id="PS51721">
    <property type="entry name" value="G_CP"/>
    <property type="match status" value="1"/>
</dbReference>
<dbReference type="InterPro" id="IPR012340">
    <property type="entry name" value="NA-bd_OB-fold"/>
</dbReference>
<dbReference type="Pfam" id="PF16745">
    <property type="entry name" value="RsgA_N"/>
    <property type="match status" value="1"/>
</dbReference>
<feature type="domain" description="EngC GTPase" evidence="11">
    <location>
        <begin position="95"/>
        <end position="240"/>
    </location>
</feature>
<gene>
    <name evidence="10 13" type="primary">rsgA</name>
    <name evidence="13" type="ORF">CUS89_11000</name>
</gene>
<dbReference type="PANTHER" id="PTHR32120:SF10">
    <property type="entry name" value="SMALL RIBOSOMAL SUBUNIT BIOGENESIS GTPASE RSGA"/>
    <property type="match status" value="1"/>
</dbReference>
<evidence type="ECO:0000256" key="9">
    <source>
        <dbReference type="ARBA" id="ARBA00023134"/>
    </source>
</evidence>
<evidence type="ECO:0000256" key="7">
    <source>
        <dbReference type="ARBA" id="ARBA00022833"/>
    </source>
</evidence>
<dbReference type="InterPro" id="IPR010914">
    <property type="entry name" value="RsgA_GTPase_dom"/>
</dbReference>
<evidence type="ECO:0000256" key="3">
    <source>
        <dbReference type="ARBA" id="ARBA00022723"/>
    </source>
</evidence>
<feature type="binding site" evidence="10">
    <location>
        <position position="271"/>
    </location>
    <ligand>
        <name>Zn(2+)</name>
        <dbReference type="ChEBI" id="CHEBI:29105"/>
    </ligand>
</feature>
<dbReference type="Gene3D" id="1.10.40.50">
    <property type="entry name" value="Probable gtpase engc, domain 3"/>
    <property type="match status" value="1"/>
</dbReference>
<keyword evidence="2 10" id="KW-0690">Ribosome biogenesis</keyword>
<dbReference type="GO" id="GO:0019843">
    <property type="term" value="F:rRNA binding"/>
    <property type="evidence" value="ECO:0007669"/>
    <property type="project" value="UniProtKB-KW"/>
</dbReference>
<dbReference type="Pfam" id="PF03193">
    <property type="entry name" value="RsgA_GTPase"/>
    <property type="match status" value="1"/>
</dbReference>
<keyword evidence="9 10" id="KW-0342">GTP-binding</keyword>
<dbReference type="Gene3D" id="3.40.50.300">
    <property type="entry name" value="P-loop containing nucleotide triphosphate hydrolases"/>
    <property type="match status" value="1"/>
</dbReference>
<accession>A0A2S7RRV6</accession>
<dbReference type="EMBL" id="PUAP01000032">
    <property type="protein sequence ID" value="PQF22340.1"/>
    <property type="molecule type" value="Genomic_DNA"/>
</dbReference>
<keyword evidence="7 10" id="KW-0862">Zinc</keyword>
<feature type="binding site" evidence="10">
    <location>
        <begin position="134"/>
        <end position="137"/>
    </location>
    <ligand>
        <name>GTP</name>
        <dbReference type="ChEBI" id="CHEBI:37565"/>
    </ligand>
</feature>
<comment type="function">
    <text evidence="10">One of several proteins that assist in the late maturation steps of the functional core of the 30S ribosomal subunit. Helps release RbfA from mature subunits. May play a role in the assembly of ribosomal proteins into the subunit. Circularly permuted GTPase that catalyzes slow GTP hydrolysis, GTPase activity is stimulated by the 30S ribosomal subunit.</text>
</comment>
<dbReference type="PROSITE" id="PS50936">
    <property type="entry name" value="ENGC_GTPASE"/>
    <property type="match status" value="1"/>
</dbReference>
<feature type="binding site" evidence="10">
    <location>
        <position position="277"/>
    </location>
    <ligand>
        <name>Zn(2+)</name>
        <dbReference type="ChEBI" id="CHEBI:29105"/>
    </ligand>
</feature>
<dbReference type="Gene3D" id="2.40.50.140">
    <property type="entry name" value="Nucleic acid-binding proteins"/>
    <property type="match status" value="1"/>
</dbReference>
<dbReference type="Proteomes" id="UP000237934">
    <property type="component" value="Unassembled WGS sequence"/>
</dbReference>
<dbReference type="NCBIfam" id="TIGR00157">
    <property type="entry name" value="ribosome small subunit-dependent GTPase A"/>
    <property type="match status" value="1"/>
</dbReference>
<dbReference type="GO" id="GO:0042274">
    <property type="term" value="P:ribosomal small subunit biogenesis"/>
    <property type="evidence" value="ECO:0007669"/>
    <property type="project" value="UniProtKB-UniRule"/>
</dbReference>
<keyword evidence="3 10" id="KW-0479">Metal-binding</keyword>
<dbReference type="InterPro" id="IPR027417">
    <property type="entry name" value="P-loop_NTPase"/>
</dbReference>
<keyword evidence="6 10" id="KW-0378">Hydrolase</keyword>
<evidence type="ECO:0000259" key="12">
    <source>
        <dbReference type="PROSITE" id="PS51721"/>
    </source>
</evidence>
<organism evidence="13 14">
    <name type="scientific">Enterococcus mundtii</name>
    <dbReference type="NCBI Taxonomy" id="53346"/>
    <lineage>
        <taxon>Bacteria</taxon>
        <taxon>Bacillati</taxon>
        <taxon>Bacillota</taxon>
        <taxon>Bacilli</taxon>
        <taxon>Lactobacillales</taxon>
        <taxon>Enterococcaceae</taxon>
        <taxon>Enterococcus</taxon>
    </lineage>
</organism>
<keyword evidence="5 10" id="KW-0547">Nucleotide-binding</keyword>
<dbReference type="GO" id="GO:0005525">
    <property type="term" value="F:GTP binding"/>
    <property type="evidence" value="ECO:0007669"/>
    <property type="project" value="UniProtKB-UniRule"/>
</dbReference>
<comment type="subunit">
    <text evidence="10">Monomer. Associates with 30S ribosomal subunit, binds 16S rRNA.</text>
</comment>
<feature type="domain" description="CP-type G" evidence="12">
    <location>
        <begin position="89"/>
        <end position="242"/>
    </location>
</feature>
<evidence type="ECO:0000313" key="13">
    <source>
        <dbReference type="EMBL" id="PQF22340.1"/>
    </source>
</evidence>
<evidence type="ECO:0000256" key="4">
    <source>
        <dbReference type="ARBA" id="ARBA00022730"/>
    </source>
</evidence>